<protein>
    <recommendedName>
        <fullName evidence="7">Transglycosylase SLT domain-containing protein</fullName>
    </recommendedName>
</protein>
<evidence type="ECO:0000259" key="4">
    <source>
        <dbReference type="Pfam" id="PF18821"/>
    </source>
</evidence>
<dbReference type="SUPFAM" id="SSF53955">
    <property type="entry name" value="Lysozyme-like"/>
    <property type="match status" value="1"/>
</dbReference>
<accession>A0A2A2K1K3</accession>
<keyword evidence="2" id="KW-0812">Transmembrane</keyword>
<feature type="domain" description="Large polyvalent protein-associated" evidence="4">
    <location>
        <begin position="229"/>
        <end position="310"/>
    </location>
</feature>
<dbReference type="EMBL" id="LIAE01009882">
    <property type="protein sequence ID" value="PAV67811.1"/>
    <property type="molecule type" value="Genomic_DNA"/>
</dbReference>
<evidence type="ECO:0008006" key="7">
    <source>
        <dbReference type="Google" id="ProtNLM"/>
    </source>
</evidence>
<feature type="compositionally biased region" description="Basic and acidic residues" evidence="1">
    <location>
        <begin position="494"/>
        <end position="506"/>
    </location>
</feature>
<dbReference type="Pfam" id="PF01464">
    <property type="entry name" value="SLT"/>
    <property type="match status" value="1"/>
</dbReference>
<evidence type="ECO:0000256" key="2">
    <source>
        <dbReference type="SAM" id="Phobius"/>
    </source>
</evidence>
<dbReference type="CDD" id="cd16892">
    <property type="entry name" value="LT_VirB1-like"/>
    <property type="match status" value="1"/>
</dbReference>
<dbReference type="Pfam" id="PF04956">
    <property type="entry name" value="TrbC"/>
    <property type="match status" value="1"/>
</dbReference>
<feature type="compositionally biased region" description="Basic and acidic residues" evidence="1">
    <location>
        <begin position="305"/>
        <end position="321"/>
    </location>
</feature>
<comment type="caution">
    <text evidence="5">The sequence shown here is derived from an EMBL/GenBank/DDBJ whole genome shotgun (WGS) entry which is preliminary data.</text>
</comment>
<dbReference type="AlphaFoldDB" id="A0A2A2K1K3"/>
<dbReference type="InterPro" id="IPR008258">
    <property type="entry name" value="Transglycosylase_SLT_dom_1"/>
</dbReference>
<proteinExistence type="predicted"/>
<feature type="region of interest" description="Disordered" evidence="1">
    <location>
        <begin position="304"/>
        <end position="359"/>
    </location>
</feature>
<dbReference type="InterPro" id="IPR007039">
    <property type="entry name" value="TrbC/VirB2"/>
</dbReference>
<evidence type="ECO:0000256" key="1">
    <source>
        <dbReference type="SAM" id="MobiDB-lite"/>
    </source>
</evidence>
<dbReference type="InterPro" id="IPR040677">
    <property type="entry name" value="LPD7"/>
</dbReference>
<organism evidence="5 6">
    <name type="scientific">Diploscapter pachys</name>
    <dbReference type="NCBI Taxonomy" id="2018661"/>
    <lineage>
        <taxon>Eukaryota</taxon>
        <taxon>Metazoa</taxon>
        <taxon>Ecdysozoa</taxon>
        <taxon>Nematoda</taxon>
        <taxon>Chromadorea</taxon>
        <taxon>Rhabditida</taxon>
        <taxon>Rhabditina</taxon>
        <taxon>Rhabditomorpha</taxon>
        <taxon>Rhabditoidea</taxon>
        <taxon>Rhabditidae</taxon>
        <taxon>Diploscapter</taxon>
    </lineage>
</organism>
<feature type="domain" description="Transglycosylase SLT" evidence="3">
    <location>
        <begin position="12"/>
        <end position="136"/>
    </location>
</feature>
<feature type="region of interest" description="Disordered" evidence="1">
    <location>
        <begin position="455"/>
        <end position="506"/>
    </location>
</feature>
<reference evidence="5 6" key="1">
    <citation type="journal article" date="2017" name="Curr. Biol.">
        <title>Genome architecture and evolution of a unichromosomal asexual nematode.</title>
        <authorList>
            <person name="Fradin H."/>
            <person name="Zegar C."/>
            <person name="Gutwein M."/>
            <person name="Lucas J."/>
            <person name="Kovtun M."/>
            <person name="Corcoran D."/>
            <person name="Baugh L.R."/>
            <person name="Kiontke K."/>
            <person name="Gunsalus K."/>
            <person name="Fitch D.H."/>
            <person name="Piano F."/>
        </authorList>
    </citation>
    <scope>NUCLEOTIDE SEQUENCE [LARGE SCALE GENOMIC DNA]</scope>
    <source>
        <strain evidence="5">PF1309</strain>
    </source>
</reference>
<gene>
    <name evidence="5" type="ORF">WR25_02681</name>
</gene>
<evidence type="ECO:0000313" key="6">
    <source>
        <dbReference type="Proteomes" id="UP000218231"/>
    </source>
</evidence>
<sequence length="695" mass="74334">MIYDAPAIVALAKACAPEIATEALVPLVMTESGGDALRINVNKGPRVRARSVAEGAAIVRRYIAAGYTVDVGLAQINSANFRALGTDVESVFEPCFNLGLASTILQRSYDIATRSYDGIDAISATYSLYNTGTLTRGFRNGYVGRVWSAAAELGSIPSVPANPAALPHPANNGWQASPDAWAENVVVRASSPGDAPIGATGFELPPELASRYTVRIVLGANDEQRIGLFRATDRDNPSIEITDDRIVARNEDPETVAALVKIAQHSGWDRIAVDGSPEFRRAVWEAGTREGLVVSGYEPGFAEQARLETKRREDAARRDPATPKPTPVTAATAETVSRPVDQSVTAPNGASGHDADQHQLADSDRRLLLTLSGHIEDRRVLDLGMGPELDAFERDVQAERLDRNREGSGVALDRALDSHALVDAFATAGYDAATLREHRNADKWTDELADAVRAVRSQTQDADRSREAMSATLTSRAGEPMSAERSTTGSPADQVDHARSSGRRHESEELANLFLHGGTDRIAADPRLAPARQAQIVMEQHIGEVFGGDTDRIATASLESRQLISDALRRGLDVAAREPTPVRSSMTYRTKHSAPHNRLLSDRRARQLVGLAGTLALLTIAQPAWADGTAIEGGLNTIKAWMVTIGSVVGVIAVMAVGYAKLTGRMDWGRAVTVLIGIGIIFSATTIVGWMSTGG</sequence>
<name>A0A2A2K1K3_9BILA</name>
<keyword evidence="2" id="KW-1133">Transmembrane helix</keyword>
<dbReference type="InterPro" id="IPR023346">
    <property type="entry name" value="Lysozyme-like_dom_sf"/>
</dbReference>
<feature type="transmembrane region" description="Helical" evidence="2">
    <location>
        <begin position="638"/>
        <end position="660"/>
    </location>
</feature>
<keyword evidence="6" id="KW-1185">Reference proteome</keyword>
<feature type="transmembrane region" description="Helical" evidence="2">
    <location>
        <begin position="672"/>
        <end position="692"/>
    </location>
</feature>
<evidence type="ECO:0000313" key="5">
    <source>
        <dbReference type="EMBL" id="PAV67811.1"/>
    </source>
</evidence>
<dbReference type="Pfam" id="PF18821">
    <property type="entry name" value="LPD7"/>
    <property type="match status" value="1"/>
</dbReference>
<dbReference type="Proteomes" id="UP000218231">
    <property type="component" value="Unassembled WGS sequence"/>
</dbReference>
<evidence type="ECO:0000259" key="3">
    <source>
        <dbReference type="Pfam" id="PF01464"/>
    </source>
</evidence>
<keyword evidence="2" id="KW-0472">Membrane</keyword>
<dbReference type="OrthoDB" id="10555963at2759"/>